<name>A0A0F8Z565_9ZZZZ</name>
<comment type="caution">
    <text evidence="3">The sequence shown here is derived from an EMBL/GenBank/DDBJ whole genome shotgun (WGS) entry which is preliminary data.</text>
</comment>
<sequence length="88" mass="9313">MKKSPLNIVLHNQDGQALVELAMIAPILLFVIVAIISLTEAGQKKTMVARAAAAAARVAIVRPDLAEQEALSVLRSTDPTIRAGDVQV</sequence>
<evidence type="ECO:0000313" key="3">
    <source>
        <dbReference type="EMBL" id="KKK88883.1"/>
    </source>
</evidence>
<keyword evidence="1" id="KW-0472">Membrane</keyword>
<feature type="transmembrane region" description="Helical" evidence="1">
    <location>
        <begin position="17"/>
        <end position="38"/>
    </location>
</feature>
<reference evidence="3" key="1">
    <citation type="journal article" date="2015" name="Nature">
        <title>Complex archaea that bridge the gap between prokaryotes and eukaryotes.</title>
        <authorList>
            <person name="Spang A."/>
            <person name="Saw J.H."/>
            <person name="Jorgensen S.L."/>
            <person name="Zaremba-Niedzwiedzka K."/>
            <person name="Martijn J."/>
            <person name="Lind A.E."/>
            <person name="van Eijk R."/>
            <person name="Schleper C."/>
            <person name="Guy L."/>
            <person name="Ettema T.J."/>
        </authorList>
    </citation>
    <scope>NUCLEOTIDE SEQUENCE</scope>
</reference>
<feature type="domain" description="TadE-like" evidence="2">
    <location>
        <begin position="15"/>
        <end position="57"/>
    </location>
</feature>
<gene>
    <name evidence="3" type="ORF">LCGC14_2738690</name>
</gene>
<keyword evidence="1" id="KW-1133">Transmembrane helix</keyword>
<evidence type="ECO:0000256" key="1">
    <source>
        <dbReference type="SAM" id="Phobius"/>
    </source>
</evidence>
<protein>
    <recommendedName>
        <fullName evidence="2">TadE-like domain-containing protein</fullName>
    </recommendedName>
</protein>
<proteinExistence type="predicted"/>
<evidence type="ECO:0000259" key="2">
    <source>
        <dbReference type="Pfam" id="PF07811"/>
    </source>
</evidence>
<dbReference type="AlphaFoldDB" id="A0A0F8Z565"/>
<organism evidence="3">
    <name type="scientific">marine sediment metagenome</name>
    <dbReference type="NCBI Taxonomy" id="412755"/>
    <lineage>
        <taxon>unclassified sequences</taxon>
        <taxon>metagenomes</taxon>
        <taxon>ecological metagenomes</taxon>
    </lineage>
</organism>
<accession>A0A0F8Z565</accession>
<dbReference type="InterPro" id="IPR012495">
    <property type="entry name" value="TadE-like_dom"/>
</dbReference>
<keyword evidence="1" id="KW-0812">Transmembrane</keyword>
<dbReference type="Pfam" id="PF07811">
    <property type="entry name" value="TadE"/>
    <property type="match status" value="1"/>
</dbReference>
<dbReference type="EMBL" id="LAZR01049763">
    <property type="protein sequence ID" value="KKK88883.1"/>
    <property type="molecule type" value="Genomic_DNA"/>
</dbReference>
<feature type="non-terminal residue" evidence="3">
    <location>
        <position position="88"/>
    </location>
</feature>